<name>A0A221S4D1_9VIRU</name>
<dbReference type="GO" id="GO:0044183">
    <property type="term" value="F:protein folding chaperone"/>
    <property type="evidence" value="ECO:0007669"/>
    <property type="project" value="InterPro"/>
</dbReference>
<gene>
    <name evidence="2" type="primary">groES</name>
</gene>
<dbReference type="EMBL" id="KU971174">
    <property type="protein sequence ID" value="ASN63768.1"/>
    <property type="molecule type" value="Genomic_DNA"/>
</dbReference>
<dbReference type="SUPFAM" id="SSF50129">
    <property type="entry name" value="GroES-like"/>
    <property type="match status" value="1"/>
</dbReference>
<dbReference type="Gene3D" id="2.30.33.40">
    <property type="entry name" value="GroES chaperonin"/>
    <property type="match status" value="1"/>
</dbReference>
<dbReference type="InterPro" id="IPR020818">
    <property type="entry name" value="Chaperonin_GroES"/>
</dbReference>
<dbReference type="Pfam" id="PF00166">
    <property type="entry name" value="Cpn10"/>
    <property type="match status" value="1"/>
</dbReference>
<sequence length="152" mass="16783">MTETVTVSGVDAIAETTPAMTALERKRSERIEVEAVKEAELEASIPKPVGYRVLIALPNVEDTFGESGLLKAESTRREEYILSTVGSVLDMGEQAYSDKERFPTGPWCKVGDHVMFRANTGTRFKVGNQEFRLMNDDSIEAVVDDPRAVSRA</sequence>
<dbReference type="InterPro" id="IPR037124">
    <property type="entry name" value="Chaperonin_GroES_sf"/>
</dbReference>
<reference evidence="2" key="1">
    <citation type="submission" date="2016-03" db="EMBL/GenBank/DDBJ databases">
        <title>Novel chaperonins are prevalent in the virioplankton and link to viral biology and ecology.</title>
        <authorList>
            <person name="Marine R.L."/>
            <person name="Nasko D.J."/>
            <person name="Polson S.W."/>
            <person name="Wommack K.E."/>
        </authorList>
    </citation>
    <scope>NUCLEOTIDE SEQUENCE</scope>
</reference>
<proteinExistence type="predicted"/>
<organism evidence="2">
    <name type="scientific">uncultured virus</name>
    <dbReference type="NCBI Taxonomy" id="340016"/>
    <lineage>
        <taxon>Viruses</taxon>
        <taxon>environmental samples</taxon>
    </lineage>
</organism>
<dbReference type="GO" id="GO:0005524">
    <property type="term" value="F:ATP binding"/>
    <property type="evidence" value="ECO:0007669"/>
    <property type="project" value="InterPro"/>
</dbReference>
<evidence type="ECO:0000313" key="2">
    <source>
        <dbReference type="EMBL" id="ASN63768.1"/>
    </source>
</evidence>
<accession>A0A221S4D1</accession>
<dbReference type="InterPro" id="IPR011032">
    <property type="entry name" value="GroES-like_sf"/>
</dbReference>
<dbReference type="CDD" id="cd00320">
    <property type="entry name" value="cpn10"/>
    <property type="match status" value="1"/>
</dbReference>
<keyword evidence="1" id="KW-0143">Chaperone</keyword>
<protein>
    <submittedName>
        <fullName evidence="2">Co-chaperonin GroES</fullName>
    </submittedName>
</protein>
<evidence type="ECO:0000256" key="1">
    <source>
        <dbReference type="ARBA" id="ARBA00023186"/>
    </source>
</evidence>